<dbReference type="PANTHER" id="PTHR34846:SF11">
    <property type="entry name" value="4-CARBOXYMUCONOLACTONE DECARBOXYLASE FAMILY PROTEIN (AFU_ORTHOLOGUE AFUA_6G11590)"/>
    <property type="match status" value="1"/>
</dbReference>
<keyword evidence="3" id="KW-1185">Reference proteome</keyword>
<evidence type="ECO:0000313" key="2">
    <source>
        <dbReference type="EMBL" id="KAF2233223.1"/>
    </source>
</evidence>
<dbReference type="OrthoDB" id="9998495at2759"/>
<dbReference type="Proteomes" id="UP000800092">
    <property type="component" value="Unassembled WGS sequence"/>
</dbReference>
<protein>
    <submittedName>
        <fullName evidence="2">Putative 4-carboxymuconolactone decarboxylase</fullName>
    </submittedName>
</protein>
<dbReference type="AlphaFoldDB" id="A0A6A6H6S3"/>
<dbReference type="Pfam" id="PF02627">
    <property type="entry name" value="CMD"/>
    <property type="match status" value="1"/>
</dbReference>
<evidence type="ECO:0000313" key="3">
    <source>
        <dbReference type="Proteomes" id="UP000800092"/>
    </source>
</evidence>
<dbReference type="GO" id="GO:0051920">
    <property type="term" value="F:peroxiredoxin activity"/>
    <property type="evidence" value="ECO:0007669"/>
    <property type="project" value="InterPro"/>
</dbReference>
<gene>
    <name evidence="2" type="ORF">EV356DRAFT_503803</name>
</gene>
<feature type="domain" description="Carboxymuconolactone decarboxylase-like" evidence="1">
    <location>
        <begin position="45"/>
        <end position="111"/>
    </location>
</feature>
<dbReference type="SUPFAM" id="SSF69118">
    <property type="entry name" value="AhpD-like"/>
    <property type="match status" value="1"/>
</dbReference>
<dbReference type="InterPro" id="IPR003779">
    <property type="entry name" value="CMD-like"/>
</dbReference>
<dbReference type="EMBL" id="ML991808">
    <property type="protein sequence ID" value="KAF2233223.1"/>
    <property type="molecule type" value="Genomic_DNA"/>
</dbReference>
<dbReference type="InterPro" id="IPR029032">
    <property type="entry name" value="AhpD-like"/>
</dbReference>
<organism evidence="2 3">
    <name type="scientific">Viridothelium virens</name>
    <name type="common">Speckled blister lichen</name>
    <name type="synonym">Trypethelium virens</name>
    <dbReference type="NCBI Taxonomy" id="1048519"/>
    <lineage>
        <taxon>Eukaryota</taxon>
        <taxon>Fungi</taxon>
        <taxon>Dikarya</taxon>
        <taxon>Ascomycota</taxon>
        <taxon>Pezizomycotina</taxon>
        <taxon>Dothideomycetes</taxon>
        <taxon>Dothideomycetes incertae sedis</taxon>
        <taxon>Trypetheliales</taxon>
        <taxon>Trypetheliaceae</taxon>
        <taxon>Viridothelium</taxon>
    </lineage>
</organism>
<proteinExistence type="predicted"/>
<accession>A0A6A6H6S3</accession>
<reference evidence="2" key="1">
    <citation type="journal article" date="2020" name="Stud. Mycol.">
        <title>101 Dothideomycetes genomes: a test case for predicting lifestyles and emergence of pathogens.</title>
        <authorList>
            <person name="Haridas S."/>
            <person name="Albert R."/>
            <person name="Binder M."/>
            <person name="Bloem J."/>
            <person name="Labutti K."/>
            <person name="Salamov A."/>
            <person name="Andreopoulos B."/>
            <person name="Baker S."/>
            <person name="Barry K."/>
            <person name="Bills G."/>
            <person name="Bluhm B."/>
            <person name="Cannon C."/>
            <person name="Castanera R."/>
            <person name="Culley D."/>
            <person name="Daum C."/>
            <person name="Ezra D."/>
            <person name="Gonzalez J."/>
            <person name="Henrissat B."/>
            <person name="Kuo A."/>
            <person name="Liang C."/>
            <person name="Lipzen A."/>
            <person name="Lutzoni F."/>
            <person name="Magnuson J."/>
            <person name="Mondo S."/>
            <person name="Nolan M."/>
            <person name="Ohm R."/>
            <person name="Pangilinan J."/>
            <person name="Park H.-J."/>
            <person name="Ramirez L."/>
            <person name="Alfaro M."/>
            <person name="Sun H."/>
            <person name="Tritt A."/>
            <person name="Yoshinaga Y."/>
            <person name="Zwiers L.-H."/>
            <person name="Turgeon B."/>
            <person name="Goodwin S."/>
            <person name="Spatafora J."/>
            <person name="Crous P."/>
            <person name="Grigoriev I."/>
        </authorList>
    </citation>
    <scope>NUCLEOTIDE SEQUENCE</scope>
    <source>
        <strain evidence="2">Tuck. ex Michener</strain>
    </source>
</reference>
<dbReference type="Gene3D" id="1.20.1290.10">
    <property type="entry name" value="AhpD-like"/>
    <property type="match status" value="1"/>
</dbReference>
<name>A0A6A6H6S3_VIRVR</name>
<dbReference type="PANTHER" id="PTHR34846">
    <property type="entry name" value="4-CARBOXYMUCONOLACTONE DECARBOXYLASE FAMILY PROTEIN (AFU_ORTHOLOGUE AFUA_6G11590)"/>
    <property type="match status" value="1"/>
</dbReference>
<sequence>MRVPYAQSNPPADSSADVTQVYDQIRARRHPRPLIPLDLALLNSPPVASGWSSFLGAIRGQTSLESRVSELPISRVAVLNQAVHEWEVHGALAHKAGVSQEGMETVRTAQAGVAESGQKGNGEGGLSKKEWALIAYTDQMTTKVKVDDAVFARLKEVGFSDREVVEITATVAAYNCVSRFLVALDVGEENGHALKSVEELSNT</sequence>
<evidence type="ECO:0000259" key="1">
    <source>
        <dbReference type="Pfam" id="PF02627"/>
    </source>
</evidence>